<dbReference type="EMBL" id="UGVI01000001">
    <property type="protein sequence ID" value="SUE16623.1"/>
    <property type="molecule type" value="Genomic_DNA"/>
</dbReference>
<name>A0A379M4R4_9NOCA</name>
<organism evidence="1 2">
    <name type="scientific">Rhodococcus gordoniae</name>
    <dbReference type="NCBI Taxonomy" id="223392"/>
    <lineage>
        <taxon>Bacteria</taxon>
        <taxon>Bacillati</taxon>
        <taxon>Actinomycetota</taxon>
        <taxon>Actinomycetes</taxon>
        <taxon>Mycobacteriales</taxon>
        <taxon>Nocardiaceae</taxon>
        <taxon>Rhodococcus</taxon>
    </lineage>
</organism>
<proteinExistence type="predicted"/>
<sequence>MIRVMAGSSNTPPKPAVGAKVVVRAGVAGDDACRGTIVEDFGPAQEAVGDQLGRDWAPVRRWAVALEDGRLIFVDMDAFESSKS</sequence>
<evidence type="ECO:0000313" key="1">
    <source>
        <dbReference type="EMBL" id="SUE16623.1"/>
    </source>
</evidence>
<dbReference type="Proteomes" id="UP000254569">
    <property type="component" value="Unassembled WGS sequence"/>
</dbReference>
<keyword evidence="2" id="KW-1185">Reference proteome</keyword>
<evidence type="ECO:0000313" key="2">
    <source>
        <dbReference type="Proteomes" id="UP000254569"/>
    </source>
</evidence>
<reference evidence="1 2" key="1">
    <citation type="submission" date="2018-06" db="EMBL/GenBank/DDBJ databases">
        <authorList>
            <consortium name="Pathogen Informatics"/>
            <person name="Doyle S."/>
        </authorList>
    </citation>
    <scope>NUCLEOTIDE SEQUENCE [LARGE SCALE GENOMIC DNA]</scope>
    <source>
        <strain evidence="1 2">NCTC13296</strain>
    </source>
</reference>
<dbReference type="AlphaFoldDB" id="A0A379M4R4"/>
<gene>
    <name evidence="1" type="ORF">NCTC13296_03509</name>
</gene>
<accession>A0A379M4R4</accession>
<protein>
    <submittedName>
        <fullName evidence="1">Uncharacterized protein</fullName>
    </submittedName>
</protein>